<organism evidence="3 4">
    <name type="scientific">Nyssa sinensis</name>
    <dbReference type="NCBI Taxonomy" id="561372"/>
    <lineage>
        <taxon>Eukaryota</taxon>
        <taxon>Viridiplantae</taxon>
        <taxon>Streptophyta</taxon>
        <taxon>Embryophyta</taxon>
        <taxon>Tracheophyta</taxon>
        <taxon>Spermatophyta</taxon>
        <taxon>Magnoliopsida</taxon>
        <taxon>eudicotyledons</taxon>
        <taxon>Gunneridae</taxon>
        <taxon>Pentapetalae</taxon>
        <taxon>asterids</taxon>
        <taxon>Cornales</taxon>
        <taxon>Nyssaceae</taxon>
        <taxon>Nyssa</taxon>
    </lineage>
</organism>
<keyword evidence="4" id="KW-1185">Reference proteome</keyword>
<evidence type="ECO:0000313" key="3">
    <source>
        <dbReference type="EMBL" id="KAA8519478.1"/>
    </source>
</evidence>
<dbReference type="PANTHER" id="PTHR47481">
    <property type="match status" value="1"/>
</dbReference>
<dbReference type="GO" id="GO:0008270">
    <property type="term" value="F:zinc ion binding"/>
    <property type="evidence" value="ECO:0007669"/>
    <property type="project" value="InterPro"/>
</dbReference>
<dbReference type="PANTHER" id="PTHR47481:SF31">
    <property type="entry name" value="OS01G0873500 PROTEIN"/>
    <property type="match status" value="1"/>
</dbReference>
<dbReference type="AlphaFoldDB" id="A0A5J4ZP84"/>
<protein>
    <recommendedName>
        <fullName evidence="2">Retrovirus-related Pol polyprotein from transposon TNT 1-94-like beta-barrel domain-containing protein</fullName>
    </recommendedName>
</protein>
<proteinExistence type="predicted"/>
<feature type="domain" description="Retrovirus-related Pol polyprotein from transposon TNT 1-94-like beta-barrel" evidence="2">
    <location>
        <begin position="186"/>
        <end position="262"/>
    </location>
</feature>
<accession>A0A5J4ZP84</accession>
<name>A0A5J4ZP84_9ASTE</name>
<dbReference type="EMBL" id="CM018049">
    <property type="protein sequence ID" value="KAA8519478.1"/>
    <property type="molecule type" value="Genomic_DNA"/>
</dbReference>
<dbReference type="InterPro" id="IPR036875">
    <property type="entry name" value="Znf_CCHC_sf"/>
</dbReference>
<sequence>MVSLPRGTLLASRFASQSKSRVAHLKRQLQTLRQGTQSCSQFLQTAKSLADQLAIVGKPVDDDDLISYLISVTTLPLDSGGFALYSHQKKYNPNNSNKRYSPGGSFKQHQHSSSPKKTDTQRFSQPQSSSSFHQNRPQCQICNKLGHLALDCYHKMDFAYKGRHPPAHLAAMAVTNQDIAPDHQTWLADSGANNHITADLSNLRISEPYHGENEVAVGNGSSLPISHTGFTQIPTNSLPLHLHHILHCPTAATNLLSIQRFCRENRCWFKLTADYFVVKDNLTGQILLQGPSKDGLYPIPLATSLNKAASNKLHAFSAQLGVAADLSTWHFRLGHPASQVVNFLKSKNQVLVKGQSNSGSTL</sequence>
<evidence type="ECO:0000259" key="2">
    <source>
        <dbReference type="Pfam" id="PF22936"/>
    </source>
</evidence>
<feature type="region of interest" description="Disordered" evidence="1">
    <location>
        <begin position="90"/>
        <end position="135"/>
    </location>
</feature>
<evidence type="ECO:0000256" key="1">
    <source>
        <dbReference type="SAM" id="MobiDB-lite"/>
    </source>
</evidence>
<dbReference type="InterPro" id="IPR054722">
    <property type="entry name" value="PolX-like_BBD"/>
</dbReference>
<gene>
    <name evidence="3" type="ORF">F0562_013734</name>
</gene>
<dbReference type="Pfam" id="PF22936">
    <property type="entry name" value="Pol_BBD"/>
    <property type="match status" value="1"/>
</dbReference>
<dbReference type="GO" id="GO:0003676">
    <property type="term" value="F:nucleic acid binding"/>
    <property type="evidence" value="ECO:0007669"/>
    <property type="project" value="InterPro"/>
</dbReference>
<dbReference type="SUPFAM" id="SSF57756">
    <property type="entry name" value="Retrovirus zinc finger-like domains"/>
    <property type="match status" value="1"/>
</dbReference>
<evidence type="ECO:0000313" key="4">
    <source>
        <dbReference type="Proteomes" id="UP000325577"/>
    </source>
</evidence>
<feature type="compositionally biased region" description="Low complexity" evidence="1">
    <location>
        <begin position="123"/>
        <end position="132"/>
    </location>
</feature>
<dbReference type="OrthoDB" id="1740159at2759"/>
<dbReference type="Proteomes" id="UP000325577">
    <property type="component" value="Linkage Group LG6"/>
</dbReference>
<reference evidence="3 4" key="1">
    <citation type="submission" date="2019-09" db="EMBL/GenBank/DDBJ databases">
        <title>A chromosome-level genome assembly of the Chinese tupelo Nyssa sinensis.</title>
        <authorList>
            <person name="Yang X."/>
            <person name="Kang M."/>
            <person name="Yang Y."/>
            <person name="Xiong H."/>
            <person name="Wang M."/>
            <person name="Zhang Z."/>
            <person name="Wang Z."/>
            <person name="Wu H."/>
            <person name="Ma T."/>
            <person name="Liu J."/>
            <person name="Xi Z."/>
        </authorList>
    </citation>
    <scope>NUCLEOTIDE SEQUENCE [LARGE SCALE GENOMIC DNA]</scope>
    <source>
        <strain evidence="3">J267</strain>
        <tissue evidence="3">Leaf</tissue>
    </source>
</reference>